<evidence type="ECO:0000259" key="15">
    <source>
        <dbReference type="Pfam" id="PF04928"/>
    </source>
</evidence>
<dbReference type="FunFam" id="3.30.70.590:FF:000005">
    <property type="entry name" value="Nuclear poly(A) polymerase 3"/>
    <property type="match status" value="1"/>
</dbReference>
<evidence type="ECO:0000256" key="9">
    <source>
        <dbReference type="ARBA" id="ARBA00022840"/>
    </source>
</evidence>
<evidence type="ECO:0000256" key="8">
    <source>
        <dbReference type="ARBA" id="ARBA00022741"/>
    </source>
</evidence>
<evidence type="ECO:0000259" key="16">
    <source>
        <dbReference type="Pfam" id="PF20750"/>
    </source>
</evidence>
<evidence type="ECO:0000313" key="18">
    <source>
        <dbReference type="Proteomes" id="UP000593562"/>
    </source>
</evidence>
<keyword evidence="5 12" id="KW-0808">Transferase</keyword>
<dbReference type="SUPFAM" id="SSF81301">
    <property type="entry name" value="Nucleotidyltransferase"/>
    <property type="match status" value="1"/>
</dbReference>
<feature type="domain" description="Poly(A) polymerase central" evidence="15">
    <location>
        <begin position="188"/>
        <end position="323"/>
    </location>
</feature>
<feature type="binding site" evidence="14">
    <location>
        <position position="135"/>
    </location>
    <ligand>
        <name>Mg(2+)</name>
        <dbReference type="ChEBI" id="CHEBI:18420"/>
        <label>2</label>
        <note>catalytic</note>
    </ligand>
</feature>
<reference evidence="17 18" key="1">
    <citation type="journal article" date="2020" name="Nat. Commun.">
        <title>Genome of Tripterygium wilfordii and identification of cytochrome P450 involved in triptolide biosynthesis.</title>
        <authorList>
            <person name="Tu L."/>
            <person name="Su P."/>
            <person name="Zhang Z."/>
            <person name="Gao L."/>
            <person name="Wang J."/>
            <person name="Hu T."/>
            <person name="Zhou J."/>
            <person name="Zhang Y."/>
            <person name="Zhao Y."/>
            <person name="Liu Y."/>
            <person name="Song Y."/>
            <person name="Tong Y."/>
            <person name="Lu Y."/>
            <person name="Yang J."/>
            <person name="Xu C."/>
            <person name="Jia M."/>
            <person name="Peters R.J."/>
            <person name="Huang L."/>
            <person name="Gao W."/>
        </authorList>
    </citation>
    <scope>NUCLEOTIDE SEQUENCE [LARGE SCALE GENOMIC DNA]</scope>
    <source>
        <strain evidence="18">cv. XIE 37</strain>
        <tissue evidence="17">Leaf</tissue>
    </source>
</reference>
<comment type="function">
    <text evidence="12">Polymerase that creates the 3'-poly(A) tail of mRNA's.</text>
</comment>
<evidence type="ECO:0000256" key="10">
    <source>
        <dbReference type="ARBA" id="ARBA00022842"/>
    </source>
</evidence>
<evidence type="ECO:0000256" key="2">
    <source>
        <dbReference type="ARBA" id="ARBA00004123"/>
    </source>
</evidence>
<gene>
    <name evidence="17" type="ORF">HS088_TW14G01239</name>
</gene>
<feature type="binding site" evidence="14">
    <location>
        <position position="82"/>
    </location>
    <ligand>
        <name>Mg(2+)</name>
        <dbReference type="ChEBI" id="CHEBI:18420"/>
        <label>2</label>
        <note>catalytic</note>
    </ligand>
</feature>
<keyword evidence="7 14" id="KW-0479">Metal-binding</keyword>
<comment type="cofactor">
    <cofactor evidence="1">
        <name>Mn(2+)</name>
        <dbReference type="ChEBI" id="CHEBI:29035"/>
    </cofactor>
</comment>
<comment type="caution">
    <text evidence="17">The sequence shown here is derived from an EMBL/GenBank/DDBJ whole genome shotgun (WGS) entry which is preliminary data.</text>
</comment>
<dbReference type="PIRSF" id="PIRSF018425">
    <property type="entry name" value="PolyA_polymerase"/>
    <property type="match status" value="1"/>
</dbReference>
<dbReference type="Pfam" id="PF04928">
    <property type="entry name" value="PAP_central"/>
    <property type="match status" value="1"/>
</dbReference>
<dbReference type="FunFam" id="3.30.460.10:FF:000002">
    <property type="entry name" value="Poly(A) polymerase alpha, putative"/>
    <property type="match status" value="1"/>
</dbReference>
<dbReference type="PANTHER" id="PTHR10682">
    <property type="entry name" value="POLY A POLYMERASE"/>
    <property type="match status" value="1"/>
</dbReference>
<protein>
    <recommendedName>
        <fullName evidence="12">Poly(A) polymerase</fullName>
        <ecNumber evidence="12">2.7.7.19</ecNumber>
    </recommendedName>
</protein>
<dbReference type="EC" id="2.7.7.19" evidence="12"/>
<keyword evidence="10 14" id="KW-0460">Magnesium</keyword>
<dbReference type="GO" id="GO:0046872">
    <property type="term" value="F:metal ion binding"/>
    <property type="evidence" value="ECO:0007669"/>
    <property type="project" value="UniProtKB-KW"/>
</dbReference>
<feature type="binding site" evidence="13">
    <location>
        <begin position="80"/>
        <end position="82"/>
    </location>
    <ligand>
        <name>ATP</name>
        <dbReference type="ChEBI" id="CHEBI:30616"/>
    </ligand>
</feature>
<evidence type="ECO:0000313" key="17">
    <source>
        <dbReference type="EMBL" id="KAF5737083.1"/>
    </source>
</evidence>
<evidence type="ECO:0000256" key="5">
    <source>
        <dbReference type="ARBA" id="ARBA00022679"/>
    </source>
</evidence>
<dbReference type="InterPro" id="IPR043519">
    <property type="entry name" value="NT_sf"/>
</dbReference>
<comment type="catalytic activity">
    <reaction evidence="12">
        <text>RNA(n) + ATP = RNA(n)-3'-adenine ribonucleotide + diphosphate</text>
        <dbReference type="Rhea" id="RHEA:11332"/>
        <dbReference type="Rhea" id="RHEA-COMP:14527"/>
        <dbReference type="Rhea" id="RHEA-COMP:17347"/>
        <dbReference type="ChEBI" id="CHEBI:30616"/>
        <dbReference type="ChEBI" id="CHEBI:33019"/>
        <dbReference type="ChEBI" id="CHEBI:140395"/>
        <dbReference type="ChEBI" id="CHEBI:173115"/>
        <dbReference type="EC" id="2.7.7.19"/>
    </reaction>
</comment>
<dbReference type="InterPro" id="IPR007012">
    <property type="entry name" value="PolA_pol_cen_dom"/>
</dbReference>
<dbReference type="Gene3D" id="1.10.1410.10">
    <property type="match status" value="1"/>
</dbReference>
<feature type="domain" description="Poly(A) polymerase nucleotidyltransferase" evidence="16">
    <location>
        <begin position="3"/>
        <end position="181"/>
    </location>
</feature>
<feature type="binding site" evidence="13">
    <location>
        <position position="196"/>
    </location>
    <ligand>
        <name>ATP</name>
        <dbReference type="ChEBI" id="CHEBI:30616"/>
    </ligand>
</feature>
<comment type="subcellular location">
    <subcellularLocation>
        <location evidence="2 12">Nucleus</location>
    </subcellularLocation>
</comment>
<dbReference type="Proteomes" id="UP000593562">
    <property type="component" value="Unassembled WGS sequence"/>
</dbReference>
<evidence type="ECO:0000256" key="7">
    <source>
        <dbReference type="ARBA" id="ARBA00022723"/>
    </source>
</evidence>
<name>A0A7J7CSL5_TRIWF</name>
<comment type="similarity">
    <text evidence="3 12">Belongs to the poly(A) polymerase family.</text>
</comment>
<keyword evidence="18" id="KW-1185">Reference proteome</keyword>
<dbReference type="SUPFAM" id="SSF81631">
    <property type="entry name" value="PAP/OAS1 substrate-binding domain"/>
    <property type="match status" value="1"/>
</dbReference>
<evidence type="ECO:0000256" key="14">
    <source>
        <dbReference type="PIRSR" id="PIRSR018425-2"/>
    </source>
</evidence>
<comment type="cofactor">
    <cofactor evidence="14">
        <name>Mg(2+)</name>
        <dbReference type="ChEBI" id="CHEBI:18420"/>
    </cofactor>
    <text evidence="14">Binds 2 magnesium ions. Also active with manganese.</text>
</comment>
<organism evidence="17 18">
    <name type="scientific">Tripterygium wilfordii</name>
    <name type="common">Thunder God vine</name>
    <dbReference type="NCBI Taxonomy" id="458696"/>
    <lineage>
        <taxon>Eukaryota</taxon>
        <taxon>Viridiplantae</taxon>
        <taxon>Streptophyta</taxon>
        <taxon>Embryophyta</taxon>
        <taxon>Tracheophyta</taxon>
        <taxon>Spermatophyta</taxon>
        <taxon>Magnoliopsida</taxon>
        <taxon>eudicotyledons</taxon>
        <taxon>Gunneridae</taxon>
        <taxon>Pentapetalae</taxon>
        <taxon>rosids</taxon>
        <taxon>fabids</taxon>
        <taxon>Celastrales</taxon>
        <taxon>Celastraceae</taxon>
        <taxon>Tripterygium</taxon>
    </lineage>
</organism>
<feature type="binding site" evidence="14">
    <location>
        <position position="80"/>
    </location>
    <ligand>
        <name>Mg(2+)</name>
        <dbReference type="ChEBI" id="CHEBI:18420"/>
        <label>2</label>
        <note>catalytic</note>
    </ligand>
</feature>
<dbReference type="Pfam" id="PF20750">
    <property type="entry name" value="PAP_NTPase"/>
    <property type="match status" value="1"/>
</dbReference>
<dbReference type="InterPro" id="IPR014492">
    <property type="entry name" value="PolyA_polymerase"/>
</dbReference>
<keyword evidence="11 12" id="KW-0539">Nucleus</keyword>
<evidence type="ECO:0000256" key="12">
    <source>
        <dbReference type="PIRNR" id="PIRNR018425"/>
    </source>
</evidence>
<dbReference type="OrthoDB" id="412748at2759"/>
<accession>A0A7J7CSL5</accession>
<sequence length="493" mass="55257">MEEERSIALHQLMVNEGLIPSSEEEERRQSVVYELRKIVLAWIKRVAWQRRLTKQQIAATSATVLTNGSYGLGVHGPGSDIDALCVCPFFATIGEDFFIVLCNMLKDSPEVSEIHCVRDAKAPLMRFKFDGIPVDLPYAQLKVLSVPEDVDVLNPFFLRDMDEASWKSLSGVCANKCILQLLPDVESFQSLLRCVKLWAKRRGVYGNLHGFLGAVHLAILAAFVCQSHPGASLSALVSEFFKTFAFWPWPTPVVLQDGISPVPGDASEIRSFMPIQLPCTPYEYCHSNITKSTFYKIRAEFLRAHNLTRDLLRLGFDWSGIFEPFPYSKKYTQFVKIFLSAPDQDKLGDWVGWVKSRFRSLIVKLEEVKGLCDPNPTEYVDTGIAEANVVFYCGLQPGKTNSLDIESVGMDFLKNINNGSQGSCGRMELSIVQASELPKVEQVEGRRGKGWKASWRIPRYTHQGTPVYSQHLPHYFLGYGANHEAPAGFSATG</sequence>
<keyword evidence="4 12" id="KW-0507">mRNA processing</keyword>
<dbReference type="AlphaFoldDB" id="A0A7J7CSL5"/>
<evidence type="ECO:0000256" key="1">
    <source>
        <dbReference type="ARBA" id="ARBA00001936"/>
    </source>
</evidence>
<dbReference type="PANTHER" id="PTHR10682:SF33">
    <property type="entry name" value="NUCLEAR POLY(A) POLYMERASE 3"/>
    <property type="match status" value="1"/>
</dbReference>
<keyword evidence="6" id="KW-0548">Nucleotidyltransferase</keyword>
<dbReference type="GO" id="GO:0006397">
    <property type="term" value="P:mRNA processing"/>
    <property type="evidence" value="ECO:0007669"/>
    <property type="project" value="UniProtKB-KW"/>
</dbReference>
<dbReference type="InParanoid" id="A0A7J7CSL5"/>
<proteinExistence type="inferred from homology"/>
<feature type="binding site" evidence="14">
    <location>
        <position position="82"/>
    </location>
    <ligand>
        <name>Mg(2+)</name>
        <dbReference type="ChEBI" id="CHEBI:18420"/>
        <label>1</label>
        <note>catalytic</note>
    </ligand>
</feature>
<dbReference type="GO" id="GO:0005634">
    <property type="term" value="C:nucleus"/>
    <property type="evidence" value="ECO:0007669"/>
    <property type="project" value="UniProtKB-SubCell"/>
</dbReference>
<dbReference type="FunCoup" id="A0A7J7CSL5">
    <property type="interactions" value="2"/>
</dbReference>
<keyword evidence="9 12" id="KW-0067">ATP-binding</keyword>
<feature type="binding site" evidence="13">
    <location>
        <position position="205"/>
    </location>
    <ligand>
        <name>ATP</name>
        <dbReference type="ChEBI" id="CHEBI:30616"/>
    </ligand>
</feature>
<evidence type="ECO:0000256" key="13">
    <source>
        <dbReference type="PIRSR" id="PIRSR018425-1"/>
    </source>
</evidence>
<evidence type="ECO:0000256" key="4">
    <source>
        <dbReference type="ARBA" id="ARBA00022664"/>
    </source>
</evidence>
<dbReference type="CDD" id="cd05402">
    <property type="entry name" value="NT_PAP_TUTase"/>
    <property type="match status" value="1"/>
</dbReference>
<evidence type="ECO:0000256" key="11">
    <source>
        <dbReference type="ARBA" id="ARBA00023242"/>
    </source>
</evidence>
<dbReference type="Gene3D" id="3.30.460.10">
    <property type="entry name" value="Beta Polymerase, domain 2"/>
    <property type="match status" value="1"/>
</dbReference>
<feature type="binding site" evidence="14">
    <location>
        <position position="80"/>
    </location>
    <ligand>
        <name>Mg(2+)</name>
        <dbReference type="ChEBI" id="CHEBI:18420"/>
        <label>1</label>
        <note>catalytic</note>
    </ligand>
</feature>
<dbReference type="GO" id="GO:0003723">
    <property type="term" value="F:RNA binding"/>
    <property type="evidence" value="ECO:0007669"/>
    <property type="project" value="UniProtKB-UniRule"/>
</dbReference>
<dbReference type="EMBL" id="JAAARO010000014">
    <property type="protein sequence ID" value="KAF5737083.1"/>
    <property type="molecule type" value="Genomic_DNA"/>
</dbReference>
<dbReference type="InterPro" id="IPR048840">
    <property type="entry name" value="PolA_pol_NTPase"/>
</dbReference>
<dbReference type="GO" id="GO:0031123">
    <property type="term" value="P:RNA 3'-end processing"/>
    <property type="evidence" value="ECO:0007669"/>
    <property type="project" value="InterPro"/>
</dbReference>
<dbReference type="GO" id="GO:0005524">
    <property type="term" value="F:ATP binding"/>
    <property type="evidence" value="ECO:0007669"/>
    <property type="project" value="UniProtKB-UniRule"/>
</dbReference>
<dbReference type="GO" id="GO:1990817">
    <property type="term" value="F:poly(A) RNA polymerase activity"/>
    <property type="evidence" value="ECO:0007669"/>
    <property type="project" value="UniProtKB-UniRule"/>
</dbReference>
<dbReference type="Gene3D" id="3.30.70.590">
    <property type="entry name" value="Poly(A) polymerase predicted RNA binding domain"/>
    <property type="match status" value="1"/>
</dbReference>
<dbReference type="SUPFAM" id="SSF55003">
    <property type="entry name" value="PAP/Archaeal CCA-adding enzyme, C-terminal domain"/>
    <property type="match status" value="1"/>
</dbReference>
<evidence type="ECO:0000256" key="6">
    <source>
        <dbReference type="ARBA" id="ARBA00022695"/>
    </source>
</evidence>
<keyword evidence="8 12" id="KW-0547">Nucleotide-binding</keyword>
<feature type="binding site" evidence="13">
    <location>
        <position position="135"/>
    </location>
    <ligand>
        <name>ATP</name>
        <dbReference type="ChEBI" id="CHEBI:30616"/>
    </ligand>
</feature>
<dbReference type="InterPro" id="IPR011068">
    <property type="entry name" value="NuclTrfase_I-like_C"/>
</dbReference>
<evidence type="ECO:0000256" key="3">
    <source>
        <dbReference type="ARBA" id="ARBA00010912"/>
    </source>
</evidence>